<evidence type="ECO:0000313" key="8">
    <source>
        <dbReference type="EMBL" id="KZN33922.1"/>
    </source>
</evidence>
<feature type="domain" description="GtrA/DPMS transmembrane" evidence="7">
    <location>
        <begin position="6"/>
        <end position="124"/>
    </location>
</feature>
<accession>A0A166VVQ7</accession>
<evidence type="ECO:0000256" key="2">
    <source>
        <dbReference type="ARBA" id="ARBA00009399"/>
    </source>
</evidence>
<dbReference type="InterPro" id="IPR051401">
    <property type="entry name" value="GtrA_CellWall_Glycosyl"/>
</dbReference>
<comment type="subcellular location">
    <subcellularLocation>
        <location evidence="1">Membrane</location>
        <topology evidence="1">Multi-pass membrane protein</topology>
    </subcellularLocation>
</comment>
<protein>
    <recommendedName>
        <fullName evidence="7">GtrA/DPMS transmembrane domain-containing protein</fullName>
    </recommendedName>
</protein>
<name>A0A166VVQ7_9GAMM</name>
<reference evidence="8 9" key="1">
    <citation type="submission" date="2013-07" db="EMBL/GenBank/DDBJ databases">
        <title>Comparative Genomic and Metabolomic Analysis of Twelve Strains of Pseudoalteromonas luteoviolacea.</title>
        <authorList>
            <person name="Vynne N.G."/>
            <person name="Mansson M."/>
            <person name="Gram L."/>
        </authorList>
    </citation>
    <scope>NUCLEOTIDE SEQUENCE [LARGE SCALE GENOMIC DNA]</scope>
    <source>
        <strain evidence="8 9">DSM 6061</strain>
    </source>
</reference>
<feature type="transmembrane region" description="Helical" evidence="6">
    <location>
        <begin position="99"/>
        <end position="124"/>
    </location>
</feature>
<dbReference type="AlphaFoldDB" id="A0A166VVQ7"/>
<gene>
    <name evidence="8" type="ORF">N475_19445</name>
</gene>
<dbReference type="PANTHER" id="PTHR38459:SF1">
    <property type="entry name" value="PROPHAGE BACTOPRENOL-LINKED GLUCOSE TRANSLOCASE HOMOLOG"/>
    <property type="match status" value="1"/>
</dbReference>
<dbReference type="GO" id="GO:0000271">
    <property type="term" value="P:polysaccharide biosynthetic process"/>
    <property type="evidence" value="ECO:0007669"/>
    <property type="project" value="InterPro"/>
</dbReference>
<dbReference type="PANTHER" id="PTHR38459">
    <property type="entry name" value="PROPHAGE BACTOPRENOL-LINKED GLUCOSE TRANSLOCASE HOMOLOG"/>
    <property type="match status" value="1"/>
</dbReference>
<keyword evidence="9" id="KW-1185">Reference proteome</keyword>
<comment type="similarity">
    <text evidence="2">Belongs to the GtrA family.</text>
</comment>
<dbReference type="PATRIC" id="fig|1365250.3.peg.3586"/>
<feature type="transmembrane region" description="Helical" evidence="6">
    <location>
        <begin position="73"/>
        <end position="93"/>
    </location>
</feature>
<dbReference type="Proteomes" id="UP000076643">
    <property type="component" value="Unassembled WGS sequence"/>
</dbReference>
<evidence type="ECO:0000313" key="9">
    <source>
        <dbReference type="Proteomes" id="UP000076643"/>
    </source>
</evidence>
<dbReference type="Pfam" id="PF04138">
    <property type="entry name" value="GtrA_DPMS_TM"/>
    <property type="match status" value="1"/>
</dbReference>
<proteinExistence type="inferred from homology"/>
<keyword evidence="5 6" id="KW-0472">Membrane</keyword>
<sequence>MTQMIKFALVGVTGFAVDVSIFTLLSLGLSLQIEWARAIAFLIAAFTTWVGNRHFTFDTASANKPVLECQKSLISAGFAGAINIGVFKGVALYSDDILFVYFAFICGVLAGMVLNYLLSAFWVFKTARI</sequence>
<feature type="transmembrane region" description="Helical" evidence="6">
    <location>
        <begin position="7"/>
        <end position="29"/>
    </location>
</feature>
<evidence type="ECO:0000256" key="4">
    <source>
        <dbReference type="ARBA" id="ARBA00022989"/>
    </source>
</evidence>
<dbReference type="EMBL" id="AUYB01000120">
    <property type="protein sequence ID" value="KZN33922.1"/>
    <property type="molecule type" value="Genomic_DNA"/>
</dbReference>
<keyword evidence="4 6" id="KW-1133">Transmembrane helix</keyword>
<organism evidence="8 9">
    <name type="scientific">Pseudoalteromonas luteoviolacea DSM 6061</name>
    <dbReference type="NCBI Taxonomy" id="1365250"/>
    <lineage>
        <taxon>Bacteria</taxon>
        <taxon>Pseudomonadati</taxon>
        <taxon>Pseudomonadota</taxon>
        <taxon>Gammaproteobacteria</taxon>
        <taxon>Alteromonadales</taxon>
        <taxon>Pseudoalteromonadaceae</taxon>
        <taxon>Pseudoalteromonas</taxon>
    </lineage>
</organism>
<dbReference type="InterPro" id="IPR007267">
    <property type="entry name" value="GtrA_DPMS_TM"/>
</dbReference>
<comment type="caution">
    <text evidence="8">The sequence shown here is derived from an EMBL/GenBank/DDBJ whole genome shotgun (WGS) entry which is preliminary data.</text>
</comment>
<dbReference type="GO" id="GO:0005886">
    <property type="term" value="C:plasma membrane"/>
    <property type="evidence" value="ECO:0007669"/>
    <property type="project" value="TreeGrafter"/>
</dbReference>
<feature type="transmembrane region" description="Helical" evidence="6">
    <location>
        <begin position="35"/>
        <end position="52"/>
    </location>
</feature>
<evidence type="ECO:0000256" key="3">
    <source>
        <dbReference type="ARBA" id="ARBA00022692"/>
    </source>
</evidence>
<evidence type="ECO:0000259" key="7">
    <source>
        <dbReference type="Pfam" id="PF04138"/>
    </source>
</evidence>
<keyword evidence="3 6" id="KW-0812">Transmembrane</keyword>
<evidence type="ECO:0000256" key="1">
    <source>
        <dbReference type="ARBA" id="ARBA00004141"/>
    </source>
</evidence>
<evidence type="ECO:0000256" key="6">
    <source>
        <dbReference type="SAM" id="Phobius"/>
    </source>
</evidence>
<evidence type="ECO:0000256" key="5">
    <source>
        <dbReference type="ARBA" id="ARBA00023136"/>
    </source>
</evidence>